<dbReference type="InterPro" id="IPR002937">
    <property type="entry name" value="Amino_oxidase"/>
</dbReference>
<evidence type="ECO:0000259" key="7">
    <source>
        <dbReference type="Pfam" id="PF01593"/>
    </source>
</evidence>
<dbReference type="InterPro" id="IPR050464">
    <property type="entry name" value="Zeta_carotene_desat/Oxidored"/>
</dbReference>
<evidence type="ECO:0000256" key="5">
    <source>
        <dbReference type="ARBA" id="ARBA00023133"/>
    </source>
</evidence>
<dbReference type="UniPathway" id="UPA00252"/>
<comment type="similarity">
    <text evidence="6">Belongs to the protoporphyrinogen/coproporphyrinogen oxidase family. Coproporphyrinogen III oxidase subfamily.</text>
</comment>
<dbReference type="EMBL" id="CP036272">
    <property type="protein sequence ID" value="QDT61655.1"/>
    <property type="molecule type" value="Genomic_DNA"/>
</dbReference>
<feature type="domain" description="Amine oxidase" evidence="7">
    <location>
        <begin position="12"/>
        <end position="458"/>
    </location>
</feature>
<keyword evidence="6" id="KW-0963">Cytoplasm</keyword>
<dbReference type="OrthoDB" id="9805195at2"/>
<dbReference type="SUPFAM" id="SSF54373">
    <property type="entry name" value="FAD-linked reductases, C-terminal domain"/>
    <property type="match status" value="1"/>
</dbReference>
<evidence type="ECO:0000256" key="3">
    <source>
        <dbReference type="ARBA" id="ARBA00022827"/>
    </source>
</evidence>
<keyword evidence="3 6" id="KW-0274">FAD</keyword>
<comment type="cofactor">
    <cofactor evidence="1 6">
        <name>FAD</name>
        <dbReference type="ChEBI" id="CHEBI:57692"/>
    </cofactor>
</comment>
<dbReference type="GO" id="GO:0006783">
    <property type="term" value="P:heme biosynthetic process"/>
    <property type="evidence" value="ECO:0007669"/>
    <property type="project" value="UniProtKB-UniRule"/>
</dbReference>
<dbReference type="InterPro" id="IPR036188">
    <property type="entry name" value="FAD/NAD-bd_sf"/>
</dbReference>
<keyword evidence="4 6" id="KW-0560">Oxidoreductase</keyword>
<reference evidence="8 9" key="1">
    <citation type="submission" date="2019-02" db="EMBL/GenBank/DDBJ databases">
        <title>Deep-cultivation of Planctomycetes and their phenomic and genomic characterization uncovers novel biology.</title>
        <authorList>
            <person name="Wiegand S."/>
            <person name="Jogler M."/>
            <person name="Boedeker C."/>
            <person name="Pinto D."/>
            <person name="Vollmers J."/>
            <person name="Rivas-Marin E."/>
            <person name="Kohn T."/>
            <person name="Peeters S.H."/>
            <person name="Heuer A."/>
            <person name="Rast P."/>
            <person name="Oberbeckmann S."/>
            <person name="Bunk B."/>
            <person name="Jeske O."/>
            <person name="Meyerdierks A."/>
            <person name="Storesund J.E."/>
            <person name="Kallscheuer N."/>
            <person name="Luecker S."/>
            <person name="Lage O.M."/>
            <person name="Pohl T."/>
            <person name="Merkel B.J."/>
            <person name="Hornburger P."/>
            <person name="Mueller R.-W."/>
            <person name="Bruemmer F."/>
            <person name="Labrenz M."/>
            <person name="Spormann A.M."/>
            <person name="Op den Camp H."/>
            <person name="Overmann J."/>
            <person name="Amann R."/>
            <person name="Jetten M.S.M."/>
            <person name="Mascher T."/>
            <person name="Medema M.H."/>
            <person name="Devos D.P."/>
            <person name="Kaster A.-K."/>
            <person name="Ovreas L."/>
            <person name="Rohde M."/>
            <person name="Galperin M.Y."/>
            <person name="Jogler C."/>
        </authorList>
    </citation>
    <scope>NUCLEOTIDE SEQUENCE [LARGE SCALE GENOMIC DNA]</scope>
    <source>
        <strain evidence="8 9">SV_7m_r</strain>
    </source>
</reference>
<sequence length="484" mass="52432">MPRSIAVLGGGLSGLVTAFYLQKFHSADQALDLQLFEAGSRVGGVIGTRQVDVPDVGTFTLDMGADMFALDPPHAMQLVKDLSLEDQLLTPDADRAGALVVHRGKLQPIPDGFVLMRATKPWQLLTTPILSPAAKLRFLAERFIKPLASDLPDQDVSVGQFVRHRLGEEMLQRLVGPLVAGIYTADVEKLSMNATMAPIVKMVQQHGSLAKATLSRKKGDNDKAERSSAGARYSKFRGFRNGMQQLIDALSEQIGEQAIDLNTPVESIQWDVARNKWLVSTAKQSEQAFDSVVVATPSAVAAKLLRGVKAGKLIKPAVDAADELAAIEASSAAIVVLAVRKDQVERLPRKFGFVVPLIEGRKVLAVSFASHKYAVRAPEDHVIIRVFIGGSMQPELLENSDAGLIELAKQELADLIGLKGQETISQVVRWNDAMPQYHVGHLTRVERIRSAVDQLPNLWMVNNAMGGVGIAPLSGIAKQTAEEM</sequence>
<dbReference type="RefSeq" id="WP_145275874.1">
    <property type="nucleotide sequence ID" value="NZ_CP036272.1"/>
</dbReference>
<dbReference type="AlphaFoldDB" id="A0A517SZS1"/>
<evidence type="ECO:0000256" key="1">
    <source>
        <dbReference type="ARBA" id="ARBA00001974"/>
    </source>
</evidence>
<organism evidence="8 9">
    <name type="scientific">Stieleria bergensis</name>
    <dbReference type="NCBI Taxonomy" id="2528025"/>
    <lineage>
        <taxon>Bacteria</taxon>
        <taxon>Pseudomonadati</taxon>
        <taxon>Planctomycetota</taxon>
        <taxon>Planctomycetia</taxon>
        <taxon>Pirellulales</taxon>
        <taxon>Pirellulaceae</taxon>
        <taxon>Stieleria</taxon>
    </lineage>
</organism>
<dbReference type="NCBIfam" id="TIGR00562">
    <property type="entry name" value="proto_IX_ox"/>
    <property type="match status" value="1"/>
</dbReference>
<evidence type="ECO:0000256" key="4">
    <source>
        <dbReference type="ARBA" id="ARBA00023002"/>
    </source>
</evidence>
<gene>
    <name evidence="8" type="primary">hemY</name>
    <name evidence="8" type="ORF">SV7mr_41940</name>
</gene>
<dbReference type="GO" id="GO:0004729">
    <property type="term" value="F:oxygen-dependent protoporphyrinogen oxidase activity"/>
    <property type="evidence" value="ECO:0007669"/>
    <property type="project" value="UniProtKB-UniRule"/>
</dbReference>
<evidence type="ECO:0000256" key="2">
    <source>
        <dbReference type="ARBA" id="ARBA00022630"/>
    </source>
</evidence>
<dbReference type="PANTHER" id="PTHR42923:SF3">
    <property type="entry name" value="PROTOPORPHYRINOGEN OXIDASE"/>
    <property type="match status" value="1"/>
</dbReference>
<dbReference type="Proteomes" id="UP000315003">
    <property type="component" value="Chromosome"/>
</dbReference>
<dbReference type="Gene3D" id="1.10.3110.10">
    <property type="entry name" value="protoporphyrinogen ix oxidase, domain 3"/>
    <property type="match status" value="1"/>
</dbReference>
<comment type="catalytic activity">
    <reaction evidence="6">
        <text>coproporphyrinogen III + 3 O2 = coproporphyrin III + 3 H2O2</text>
        <dbReference type="Rhea" id="RHEA:43436"/>
        <dbReference type="ChEBI" id="CHEBI:15379"/>
        <dbReference type="ChEBI" id="CHEBI:16240"/>
        <dbReference type="ChEBI" id="CHEBI:57309"/>
        <dbReference type="ChEBI" id="CHEBI:131725"/>
        <dbReference type="EC" id="1.3.3.15"/>
    </reaction>
</comment>
<comment type="pathway">
    <text evidence="6">Porphyrin-containing compound metabolism; protoheme biosynthesis.</text>
</comment>
<comment type="function">
    <text evidence="6">Involved in coproporphyrin-dependent heme b biosynthesis. Catalyzes the oxidation of coproporphyrinogen III to coproporphyrin III.</text>
</comment>
<evidence type="ECO:0000313" key="9">
    <source>
        <dbReference type="Proteomes" id="UP000315003"/>
    </source>
</evidence>
<name>A0A517SZS1_9BACT</name>
<dbReference type="Pfam" id="PF01593">
    <property type="entry name" value="Amino_oxidase"/>
    <property type="match status" value="1"/>
</dbReference>
<dbReference type="SUPFAM" id="SSF51905">
    <property type="entry name" value="FAD/NAD(P)-binding domain"/>
    <property type="match status" value="1"/>
</dbReference>
<dbReference type="EC" id="1.3.3.15" evidence="6"/>
<proteinExistence type="inferred from homology"/>
<protein>
    <recommendedName>
        <fullName evidence="6">Coproporphyrinogen III oxidase</fullName>
        <ecNumber evidence="6">1.3.3.15</ecNumber>
    </recommendedName>
</protein>
<keyword evidence="9" id="KW-1185">Reference proteome</keyword>
<dbReference type="GO" id="GO:0005737">
    <property type="term" value="C:cytoplasm"/>
    <property type="evidence" value="ECO:0007669"/>
    <property type="project" value="UniProtKB-SubCell"/>
</dbReference>
<dbReference type="PANTHER" id="PTHR42923">
    <property type="entry name" value="PROTOPORPHYRINOGEN OXIDASE"/>
    <property type="match status" value="1"/>
</dbReference>
<evidence type="ECO:0000256" key="6">
    <source>
        <dbReference type="RuleBase" id="RU364052"/>
    </source>
</evidence>
<evidence type="ECO:0000313" key="8">
    <source>
        <dbReference type="EMBL" id="QDT61655.1"/>
    </source>
</evidence>
<keyword evidence="2 6" id="KW-0285">Flavoprotein</keyword>
<comment type="subcellular location">
    <subcellularLocation>
        <location evidence="6">Cytoplasm</location>
    </subcellularLocation>
</comment>
<dbReference type="Gene3D" id="3.50.50.60">
    <property type="entry name" value="FAD/NAD(P)-binding domain"/>
    <property type="match status" value="1"/>
</dbReference>
<accession>A0A517SZS1</accession>
<dbReference type="Gene3D" id="3.90.660.20">
    <property type="entry name" value="Protoporphyrinogen oxidase, mitochondrial, domain 2"/>
    <property type="match status" value="1"/>
</dbReference>
<keyword evidence="5 6" id="KW-0350">Heme biosynthesis</keyword>
<dbReference type="InterPro" id="IPR004572">
    <property type="entry name" value="Protoporphyrinogen_oxidase"/>
</dbReference>